<reference evidence="2" key="1">
    <citation type="submission" date="2020-04" db="EMBL/GenBank/DDBJ databases">
        <authorList>
            <person name="Chiriac C."/>
            <person name="Salcher M."/>
            <person name="Ghai R."/>
            <person name="Kavagutti S V."/>
        </authorList>
    </citation>
    <scope>NUCLEOTIDE SEQUENCE</scope>
</reference>
<protein>
    <submittedName>
        <fullName evidence="2">Uncharacterized protein</fullName>
    </submittedName>
</protein>
<dbReference type="EMBL" id="LR796796">
    <property type="protein sequence ID" value="CAB4166415.1"/>
    <property type="molecule type" value="Genomic_DNA"/>
</dbReference>
<dbReference type="EMBL" id="LR796330">
    <property type="protein sequence ID" value="CAB4137329.1"/>
    <property type="molecule type" value="Genomic_DNA"/>
</dbReference>
<gene>
    <name evidence="1" type="ORF">UFOVP322_31</name>
    <name evidence="2" type="ORF">UFOVP771_29</name>
    <name evidence="3" type="ORF">UFOVP850_29</name>
</gene>
<accession>A0A6J5NV28</accession>
<organism evidence="2">
    <name type="scientific">uncultured Caudovirales phage</name>
    <dbReference type="NCBI Taxonomy" id="2100421"/>
    <lineage>
        <taxon>Viruses</taxon>
        <taxon>Duplodnaviria</taxon>
        <taxon>Heunggongvirae</taxon>
        <taxon>Uroviricota</taxon>
        <taxon>Caudoviricetes</taxon>
        <taxon>Peduoviridae</taxon>
        <taxon>Maltschvirus</taxon>
        <taxon>Maltschvirus maltsch</taxon>
    </lineage>
</organism>
<name>A0A6J5NV28_9CAUD</name>
<proteinExistence type="predicted"/>
<sequence length="46" mass="5156">MITIGEAMDYVEGLVIDNASLLDAPIENFVIQDEEGNEYVIKLEKL</sequence>
<evidence type="ECO:0000313" key="3">
    <source>
        <dbReference type="EMBL" id="CAB4166415.1"/>
    </source>
</evidence>
<evidence type="ECO:0000313" key="1">
    <source>
        <dbReference type="EMBL" id="CAB4137329.1"/>
    </source>
</evidence>
<dbReference type="EMBL" id="LR796701">
    <property type="protein sequence ID" value="CAB4160998.1"/>
    <property type="molecule type" value="Genomic_DNA"/>
</dbReference>
<evidence type="ECO:0000313" key="2">
    <source>
        <dbReference type="EMBL" id="CAB4160998.1"/>
    </source>
</evidence>